<protein>
    <submittedName>
        <fullName evidence="2">Uncharacterized protein</fullName>
    </submittedName>
</protein>
<keyword evidence="1" id="KW-1133">Transmembrane helix</keyword>
<evidence type="ECO:0000313" key="2">
    <source>
        <dbReference type="EMBL" id="MED6292752.1"/>
    </source>
</evidence>
<feature type="transmembrane region" description="Helical" evidence="1">
    <location>
        <begin position="75"/>
        <end position="104"/>
    </location>
</feature>
<dbReference type="EMBL" id="JAHUTJ010073937">
    <property type="protein sequence ID" value="MED6292752.1"/>
    <property type="molecule type" value="Genomic_DNA"/>
</dbReference>
<comment type="caution">
    <text evidence="2">The sequence shown here is derived from an EMBL/GenBank/DDBJ whole genome shotgun (WGS) entry which is preliminary data.</text>
</comment>
<feature type="transmembrane region" description="Helical" evidence="1">
    <location>
        <begin position="32"/>
        <end position="55"/>
    </location>
</feature>
<gene>
    <name evidence="2" type="ORF">CHARACLAT_003712</name>
</gene>
<keyword evidence="1" id="KW-0472">Membrane</keyword>
<keyword evidence="3" id="KW-1185">Reference proteome</keyword>
<evidence type="ECO:0000256" key="1">
    <source>
        <dbReference type="SAM" id="Phobius"/>
    </source>
</evidence>
<sequence length="105" mass="11443">MLMHINVCMHFSPVTSFSIYGMLMSASSLEPAFDSGTLCVCVCTCICVCVFNAHFKLGLHLDLCAAYVSDFMQRLRMSAAVCGWFGCLALQGLCIYLCVCVCVCV</sequence>
<name>A0ABU7F009_9TELE</name>
<dbReference type="Proteomes" id="UP001352852">
    <property type="component" value="Unassembled WGS sequence"/>
</dbReference>
<accession>A0ABU7F009</accession>
<organism evidence="2 3">
    <name type="scientific">Characodon lateralis</name>
    <dbReference type="NCBI Taxonomy" id="208331"/>
    <lineage>
        <taxon>Eukaryota</taxon>
        <taxon>Metazoa</taxon>
        <taxon>Chordata</taxon>
        <taxon>Craniata</taxon>
        <taxon>Vertebrata</taxon>
        <taxon>Euteleostomi</taxon>
        <taxon>Actinopterygii</taxon>
        <taxon>Neopterygii</taxon>
        <taxon>Teleostei</taxon>
        <taxon>Neoteleostei</taxon>
        <taxon>Acanthomorphata</taxon>
        <taxon>Ovalentaria</taxon>
        <taxon>Atherinomorphae</taxon>
        <taxon>Cyprinodontiformes</taxon>
        <taxon>Goodeidae</taxon>
        <taxon>Characodon</taxon>
    </lineage>
</organism>
<proteinExistence type="predicted"/>
<reference evidence="2 3" key="1">
    <citation type="submission" date="2021-06" db="EMBL/GenBank/DDBJ databases">
        <authorList>
            <person name="Palmer J.M."/>
        </authorList>
    </citation>
    <scope>NUCLEOTIDE SEQUENCE [LARGE SCALE GENOMIC DNA]</scope>
    <source>
        <strain evidence="2 3">CL_MEX2019</strain>
        <tissue evidence="2">Muscle</tissue>
    </source>
</reference>
<keyword evidence="1" id="KW-0812">Transmembrane</keyword>
<evidence type="ECO:0000313" key="3">
    <source>
        <dbReference type="Proteomes" id="UP001352852"/>
    </source>
</evidence>